<proteinExistence type="predicted"/>
<comment type="caution">
    <text evidence="1">The sequence shown here is derived from an EMBL/GenBank/DDBJ whole genome shotgun (WGS) entry which is preliminary data.</text>
</comment>
<evidence type="ECO:0000313" key="2">
    <source>
        <dbReference type="Proteomes" id="UP001375812"/>
    </source>
</evidence>
<protein>
    <submittedName>
        <fullName evidence="1">Rhamnan synthesis F family protein</fullName>
    </submittedName>
</protein>
<dbReference type="EMBL" id="JBBGZH010000001">
    <property type="protein sequence ID" value="MEJ5018702.1"/>
    <property type="molecule type" value="Genomic_DNA"/>
</dbReference>
<sequence length="368" mass="42337">MDILWSLKRAAFITAKRAVKLAYHDTKVAAAYLTRHSLRKLSILSKHAGAQNHENGAYAIFLIWQPDHFPWYIENALDALNAAAINPVIVVNHDLADERLAYLKERSHLVLIRDNTGLDIGGYRDATLYLASTMKEPPSRVIYMNDSVYYFKENLERVFERLARSQADICGTFENWEHKYHIQSFCFSVSGALFKNDAFQRFWQDYIPVNSRLWAIQQGEIGLSQVMVPLSKQIEIIFQPKDLIAPVSNIGKDQINELNNLLPQRIRFNESDLQTIPLQEIPQAITKKVTLRSQVHTGAFLYRRFLGCPIMKRDLVYRLQFSIEEIENNLRDTGDEGHLEDIVSELKKKGTPQRLSLIKQIRVAVGIL</sequence>
<name>A0ABU8P8W8_9HYPH</name>
<dbReference type="Proteomes" id="UP001375812">
    <property type="component" value="Unassembled WGS sequence"/>
</dbReference>
<organism evidence="1 2">
    <name type="scientific">Ochrobactrum vermis</name>
    <dbReference type="NCBI Taxonomy" id="1827297"/>
    <lineage>
        <taxon>Bacteria</taxon>
        <taxon>Pseudomonadati</taxon>
        <taxon>Pseudomonadota</taxon>
        <taxon>Alphaproteobacteria</taxon>
        <taxon>Hyphomicrobiales</taxon>
        <taxon>Brucellaceae</taxon>
        <taxon>Brucella/Ochrobactrum group</taxon>
        <taxon>Ochrobactrum</taxon>
    </lineage>
</organism>
<dbReference type="InterPro" id="IPR007739">
    <property type="entry name" value="RgpF"/>
</dbReference>
<evidence type="ECO:0000313" key="1">
    <source>
        <dbReference type="EMBL" id="MEJ5018702.1"/>
    </source>
</evidence>
<gene>
    <name evidence="1" type="ORF">WH297_02955</name>
</gene>
<reference evidence="1 2" key="1">
    <citation type="submission" date="2023-12" db="EMBL/GenBank/DDBJ databases">
        <title>Gut-associated functions are favored during microbiome assembly across C. elegans life.</title>
        <authorList>
            <person name="Zimmermann J."/>
        </authorList>
    </citation>
    <scope>NUCLEOTIDE SEQUENCE [LARGE SCALE GENOMIC DNA]</scope>
    <source>
        <strain evidence="1 2">MYb71</strain>
    </source>
</reference>
<accession>A0ABU8P8W8</accession>
<dbReference type="RefSeq" id="WP_105541270.1">
    <property type="nucleotide sequence ID" value="NZ_JBBGZH010000001.1"/>
</dbReference>
<dbReference type="Pfam" id="PF05045">
    <property type="entry name" value="RgpF"/>
    <property type="match status" value="1"/>
</dbReference>
<keyword evidence="2" id="KW-1185">Reference proteome</keyword>